<organism evidence="2 3">
    <name type="scientific">Prorocentrum cordatum</name>
    <dbReference type="NCBI Taxonomy" id="2364126"/>
    <lineage>
        <taxon>Eukaryota</taxon>
        <taxon>Sar</taxon>
        <taxon>Alveolata</taxon>
        <taxon>Dinophyceae</taxon>
        <taxon>Prorocentrales</taxon>
        <taxon>Prorocentraceae</taxon>
        <taxon>Prorocentrum</taxon>
    </lineage>
</organism>
<feature type="compositionally biased region" description="Basic and acidic residues" evidence="1">
    <location>
        <begin position="307"/>
        <end position="326"/>
    </location>
</feature>
<feature type="compositionally biased region" description="Low complexity" evidence="1">
    <location>
        <begin position="336"/>
        <end position="349"/>
    </location>
</feature>
<dbReference type="Proteomes" id="UP001189429">
    <property type="component" value="Unassembled WGS sequence"/>
</dbReference>
<feature type="region of interest" description="Disordered" evidence="1">
    <location>
        <begin position="33"/>
        <end position="66"/>
    </location>
</feature>
<comment type="caution">
    <text evidence="2">The sequence shown here is derived from an EMBL/GenBank/DDBJ whole genome shotgun (WGS) entry which is preliminary data.</text>
</comment>
<feature type="compositionally biased region" description="Low complexity" evidence="1">
    <location>
        <begin position="359"/>
        <end position="375"/>
    </location>
</feature>
<feature type="compositionally biased region" description="Gly residues" evidence="1">
    <location>
        <begin position="122"/>
        <end position="136"/>
    </location>
</feature>
<dbReference type="EMBL" id="CAUYUJ010009810">
    <property type="protein sequence ID" value="CAK0827730.1"/>
    <property type="molecule type" value="Genomic_DNA"/>
</dbReference>
<feature type="non-terminal residue" evidence="2">
    <location>
        <position position="1"/>
    </location>
</feature>
<name>A0ABN9S771_9DINO</name>
<feature type="region of interest" description="Disordered" evidence="1">
    <location>
        <begin position="84"/>
        <end position="176"/>
    </location>
</feature>
<accession>A0ABN9S771</accession>
<evidence type="ECO:0000313" key="3">
    <source>
        <dbReference type="Proteomes" id="UP001189429"/>
    </source>
</evidence>
<protein>
    <submittedName>
        <fullName evidence="2">Uncharacterized protein</fullName>
    </submittedName>
</protein>
<gene>
    <name evidence="2" type="ORF">PCOR1329_LOCUS27190</name>
</gene>
<evidence type="ECO:0000313" key="2">
    <source>
        <dbReference type="EMBL" id="CAK0827730.1"/>
    </source>
</evidence>
<feature type="region of interest" description="Disordered" evidence="1">
    <location>
        <begin position="219"/>
        <end position="383"/>
    </location>
</feature>
<evidence type="ECO:0000256" key="1">
    <source>
        <dbReference type="SAM" id="MobiDB-lite"/>
    </source>
</evidence>
<feature type="compositionally biased region" description="Low complexity" evidence="1">
    <location>
        <begin position="109"/>
        <end position="121"/>
    </location>
</feature>
<reference evidence="2" key="1">
    <citation type="submission" date="2023-10" db="EMBL/GenBank/DDBJ databases">
        <authorList>
            <person name="Chen Y."/>
            <person name="Shah S."/>
            <person name="Dougan E. K."/>
            <person name="Thang M."/>
            <person name="Chan C."/>
        </authorList>
    </citation>
    <scope>NUCLEOTIDE SEQUENCE [LARGE SCALE GENOMIC DNA]</scope>
</reference>
<keyword evidence="3" id="KW-1185">Reference proteome</keyword>
<proteinExistence type="predicted"/>
<feature type="compositionally biased region" description="Gly residues" evidence="1">
    <location>
        <begin position="43"/>
        <end position="66"/>
    </location>
</feature>
<feature type="non-terminal residue" evidence="2">
    <location>
        <position position="383"/>
    </location>
</feature>
<feature type="compositionally biased region" description="Basic residues" evidence="1">
    <location>
        <begin position="97"/>
        <end position="108"/>
    </location>
</feature>
<sequence length="383" mass="38537">QEVAPVPILVPSAPLRTPRCPCDRLPALARPQGLGASCRRHGGGGLGRGRPRVGGAGAAGSAGRGAPGRVARLCVHALRARALGGGGEPVRQDLRQAHRARGPRRRGPRAGAGAEQRPGAGLRYGAGLRGGGGAAPGGARRRAGGRGLFGGHAAAGTREGARPRGGVARGGHPGAPSHGLARALRVVLVQLRGASPGAAGGLLRGGAAGAAARRALRLHRLGRRRAEPGLPDPAGRHRAPRQHGRRAAAGAPFLQVQRPPGGRGGARSGRLRGRHGVGGAGGHAVGARRAGGPLDRVPGGHGPHGRHPGEADARRTGGDREGDARRRGGGAGWLWRRPAPVRPAAAVPPGLGERPRLTASRGAACARAPARDSPALARRPVRR</sequence>
<feature type="compositionally biased region" description="Basic residues" evidence="1">
    <location>
        <begin position="236"/>
        <end position="246"/>
    </location>
</feature>